<protein>
    <submittedName>
        <fullName evidence="2">Putative secreted protein</fullName>
    </submittedName>
</protein>
<sequence length="70" mass="7882">MTGMWHRIHFIHQRLVLELCSTVGNGRATGYCETPRLNPCFSDSYHAPPCSIFCFASKASQLDEESTMNS</sequence>
<name>A0A2M4B7R6_9DIPT</name>
<accession>A0A2M4B7R6</accession>
<dbReference type="EMBL" id="GGFK01015527">
    <property type="protein sequence ID" value="MBW48848.1"/>
    <property type="molecule type" value="Transcribed_RNA"/>
</dbReference>
<keyword evidence="1" id="KW-0732">Signal</keyword>
<reference evidence="2" key="1">
    <citation type="submission" date="2018-01" db="EMBL/GenBank/DDBJ databases">
        <title>An insight into the sialome of Amazonian anophelines.</title>
        <authorList>
            <person name="Ribeiro J.M."/>
            <person name="Scarpassa V."/>
            <person name="Calvo E."/>
        </authorList>
    </citation>
    <scope>NUCLEOTIDE SEQUENCE</scope>
    <source>
        <tissue evidence="2">Salivary glands</tissue>
    </source>
</reference>
<feature type="signal peptide" evidence="1">
    <location>
        <begin position="1"/>
        <end position="26"/>
    </location>
</feature>
<evidence type="ECO:0000313" key="2">
    <source>
        <dbReference type="EMBL" id="MBW48848.1"/>
    </source>
</evidence>
<proteinExistence type="predicted"/>
<dbReference type="AlphaFoldDB" id="A0A2M4B7R6"/>
<evidence type="ECO:0000256" key="1">
    <source>
        <dbReference type="SAM" id="SignalP"/>
    </source>
</evidence>
<organism evidence="2">
    <name type="scientific">Anopheles triannulatus</name>
    <dbReference type="NCBI Taxonomy" id="58253"/>
    <lineage>
        <taxon>Eukaryota</taxon>
        <taxon>Metazoa</taxon>
        <taxon>Ecdysozoa</taxon>
        <taxon>Arthropoda</taxon>
        <taxon>Hexapoda</taxon>
        <taxon>Insecta</taxon>
        <taxon>Pterygota</taxon>
        <taxon>Neoptera</taxon>
        <taxon>Endopterygota</taxon>
        <taxon>Diptera</taxon>
        <taxon>Nematocera</taxon>
        <taxon>Culicoidea</taxon>
        <taxon>Culicidae</taxon>
        <taxon>Anophelinae</taxon>
        <taxon>Anopheles</taxon>
    </lineage>
</organism>
<feature type="chain" id="PRO_5014824459" evidence="1">
    <location>
        <begin position="27"/>
        <end position="70"/>
    </location>
</feature>